<evidence type="ECO:0000313" key="1">
    <source>
        <dbReference type="EMBL" id="KAJ5606818.1"/>
    </source>
</evidence>
<dbReference type="EMBL" id="JAQJAE010000002">
    <property type="protein sequence ID" value="KAJ5606818.1"/>
    <property type="molecule type" value="Genomic_DNA"/>
</dbReference>
<accession>A0AAD6EA18</accession>
<reference evidence="1" key="1">
    <citation type="journal article" date="2023" name="IMA Fungus">
        <title>Comparative genomic study of the Penicillium genus elucidates a diverse pangenome and 15 lateral gene transfer events.</title>
        <authorList>
            <person name="Petersen C."/>
            <person name="Sorensen T."/>
            <person name="Nielsen M.R."/>
            <person name="Sondergaard T.E."/>
            <person name="Sorensen J.L."/>
            <person name="Fitzpatrick D.A."/>
            <person name="Frisvad J.C."/>
            <person name="Nielsen K.L."/>
        </authorList>
    </citation>
    <scope>NUCLEOTIDE SEQUENCE</scope>
    <source>
        <strain evidence="1">IBT 12815</strain>
    </source>
</reference>
<comment type="caution">
    <text evidence="1">The sequence shown here is derived from an EMBL/GenBank/DDBJ whole genome shotgun (WGS) entry which is preliminary data.</text>
</comment>
<dbReference type="AlphaFoldDB" id="A0AAD6EA18"/>
<gene>
    <name evidence="1" type="ORF">N7537_003437</name>
</gene>
<dbReference type="GeneID" id="81584737"/>
<reference evidence="1" key="2">
    <citation type="submission" date="2023-01" db="EMBL/GenBank/DDBJ databases">
        <authorList>
            <person name="Petersen C."/>
        </authorList>
    </citation>
    <scope>NUCLEOTIDE SEQUENCE</scope>
    <source>
        <strain evidence="1">IBT 12815</strain>
    </source>
</reference>
<dbReference type="RefSeq" id="XP_056754243.1">
    <property type="nucleotide sequence ID" value="XM_056894495.1"/>
</dbReference>
<sequence length="77" mass="8837">MRISIYDRVFTSHTHEVRALTTAQTFHDWFTVLSRAGYGLPDDSAITFTQGDHRSDTIISFCKPYRVLAIVDWEKSG</sequence>
<dbReference type="Proteomes" id="UP001213799">
    <property type="component" value="Unassembled WGS sequence"/>
</dbReference>
<name>A0AAD6EA18_9EURO</name>
<organism evidence="1 2">
    <name type="scientific">Penicillium hordei</name>
    <dbReference type="NCBI Taxonomy" id="40994"/>
    <lineage>
        <taxon>Eukaryota</taxon>
        <taxon>Fungi</taxon>
        <taxon>Dikarya</taxon>
        <taxon>Ascomycota</taxon>
        <taxon>Pezizomycotina</taxon>
        <taxon>Eurotiomycetes</taxon>
        <taxon>Eurotiomycetidae</taxon>
        <taxon>Eurotiales</taxon>
        <taxon>Aspergillaceae</taxon>
        <taxon>Penicillium</taxon>
    </lineage>
</organism>
<proteinExistence type="predicted"/>
<evidence type="ECO:0000313" key="2">
    <source>
        <dbReference type="Proteomes" id="UP001213799"/>
    </source>
</evidence>
<keyword evidence="2" id="KW-1185">Reference proteome</keyword>
<protein>
    <submittedName>
        <fullName evidence="1">Phosphotransferase enzyme family protein</fullName>
    </submittedName>
</protein>